<dbReference type="Pfam" id="PF13561">
    <property type="entry name" value="adh_short_C2"/>
    <property type="match status" value="1"/>
</dbReference>
<comment type="caution">
    <text evidence="3">The sequence shown here is derived from an EMBL/GenBank/DDBJ whole genome shotgun (WGS) entry which is preliminary data.</text>
</comment>
<name>A0A2T0SFE4_9ACTN</name>
<dbReference type="InterPro" id="IPR036291">
    <property type="entry name" value="NAD(P)-bd_dom_sf"/>
</dbReference>
<reference evidence="3 4" key="1">
    <citation type="submission" date="2018-03" db="EMBL/GenBank/DDBJ databases">
        <title>Genomic Encyclopedia of Archaeal and Bacterial Type Strains, Phase II (KMG-II): from individual species to whole genera.</title>
        <authorList>
            <person name="Goeker M."/>
        </authorList>
    </citation>
    <scope>NUCLEOTIDE SEQUENCE [LARGE SCALE GENOMIC DNA]</scope>
    <source>
        <strain evidence="3 4">DSM 45348</strain>
    </source>
</reference>
<dbReference type="RefSeq" id="WP_146163970.1">
    <property type="nucleotide sequence ID" value="NZ_PVZG01000002.1"/>
</dbReference>
<comment type="similarity">
    <text evidence="1">Belongs to the short-chain dehydrogenases/reductases (SDR) family.</text>
</comment>
<dbReference type="GO" id="GO:0016491">
    <property type="term" value="F:oxidoreductase activity"/>
    <property type="evidence" value="ECO:0007669"/>
    <property type="project" value="UniProtKB-KW"/>
</dbReference>
<evidence type="ECO:0000256" key="1">
    <source>
        <dbReference type="ARBA" id="ARBA00006484"/>
    </source>
</evidence>
<dbReference type="Proteomes" id="UP000239209">
    <property type="component" value="Unassembled WGS sequence"/>
</dbReference>
<dbReference type="SUPFAM" id="SSF51735">
    <property type="entry name" value="NAD(P)-binding Rossmann-fold domains"/>
    <property type="match status" value="2"/>
</dbReference>
<protein>
    <submittedName>
        <fullName evidence="3">Enoyl-ACP reductase-like protein</fullName>
    </submittedName>
</protein>
<dbReference type="PANTHER" id="PTHR43639:SF1">
    <property type="entry name" value="SHORT-CHAIN DEHYDROGENASE_REDUCTASE FAMILY PROTEIN"/>
    <property type="match status" value="1"/>
</dbReference>
<evidence type="ECO:0000313" key="4">
    <source>
        <dbReference type="Proteomes" id="UP000239209"/>
    </source>
</evidence>
<accession>A0A2T0SFE4</accession>
<dbReference type="EMBL" id="PVZG01000002">
    <property type="protein sequence ID" value="PRY32138.1"/>
    <property type="molecule type" value="Genomic_DNA"/>
</dbReference>
<evidence type="ECO:0000256" key="2">
    <source>
        <dbReference type="ARBA" id="ARBA00023002"/>
    </source>
</evidence>
<dbReference type="PANTHER" id="PTHR43639">
    <property type="entry name" value="OXIDOREDUCTASE, SHORT-CHAIN DEHYDROGENASE/REDUCTASE FAMILY (AFU_ORTHOLOGUE AFUA_5G02870)"/>
    <property type="match status" value="1"/>
</dbReference>
<dbReference type="OrthoDB" id="7064009at2"/>
<proteinExistence type="inferred from homology"/>
<sequence length="77" mass="7870">MSAHRTVVVTGAAGGIGSEIVDRFLAAGDTVVASDQRSFHRDQTPADLVGAILFLASDGAGFLTGQTLNVDGGLHFL</sequence>
<dbReference type="InterPro" id="IPR002347">
    <property type="entry name" value="SDR_fam"/>
</dbReference>
<evidence type="ECO:0000313" key="3">
    <source>
        <dbReference type="EMBL" id="PRY32138.1"/>
    </source>
</evidence>
<gene>
    <name evidence="3" type="ORF">CLV70_102349</name>
</gene>
<keyword evidence="4" id="KW-1185">Reference proteome</keyword>
<dbReference type="Gene3D" id="3.40.50.720">
    <property type="entry name" value="NAD(P)-binding Rossmann-like Domain"/>
    <property type="match status" value="2"/>
</dbReference>
<keyword evidence="2" id="KW-0560">Oxidoreductase</keyword>
<organism evidence="3 4">
    <name type="scientific">Pseudosporangium ferrugineum</name>
    <dbReference type="NCBI Taxonomy" id="439699"/>
    <lineage>
        <taxon>Bacteria</taxon>
        <taxon>Bacillati</taxon>
        <taxon>Actinomycetota</taxon>
        <taxon>Actinomycetes</taxon>
        <taxon>Micromonosporales</taxon>
        <taxon>Micromonosporaceae</taxon>
        <taxon>Pseudosporangium</taxon>
    </lineage>
</organism>
<dbReference type="AlphaFoldDB" id="A0A2T0SFE4"/>